<dbReference type="Pfam" id="PF01189">
    <property type="entry name" value="Methyltr_RsmB-F"/>
    <property type="match status" value="1"/>
</dbReference>
<evidence type="ECO:0000256" key="4">
    <source>
        <dbReference type="ARBA" id="ARBA00022884"/>
    </source>
</evidence>
<sequence>MKWHRMLAEACVHLLEQVFDEGKVLDRVMGEAFRVHPKWGKRDRHFVAESVWETVRWRRALAFVADASDSRSMLAAWWSGQGWILPDWWTWEGASVATMEGRRAELEAQPRAIRQSIPDWLDLRGFSELGEAWDAELTALNRRAPVCLRVNRQRGDREEVLAWLASEGVKAHPEVKLPDAIILEGLLPKRLASDGRMEIQDCGSQTVVPLLAVEPGDRVMDGCAGAGGKTLQLAADLAGEGELVALDVSPRKLEALARRAKIAGVRGLQTEVWNSESYRKWQGWPNRMLLDVPCSGLGTLRRQPDLKWRLSESTLEKTRRLQRRLLDEYPPLLREDGTWVYATCSILPSENQGQIQALLERDPRWECVEENRISPAGTGWDGFYAAKMVRRS</sequence>
<keyword evidence="4 5" id="KW-0694">RNA-binding</keyword>
<feature type="active site" description="Nucleophile" evidence="5">
    <location>
        <position position="344"/>
    </location>
</feature>
<comment type="caution">
    <text evidence="7">The sequence shown here is derived from an EMBL/GenBank/DDBJ whole genome shotgun (WGS) entry which is preliminary data.</text>
</comment>
<feature type="binding site" evidence="5">
    <location>
        <position position="291"/>
    </location>
    <ligand>
        <name>S-adenosyl-L-methionine</name>
        <dbReference type="ChEBI" id="CHEBI:59789"/>
    </ligand>
</feature>
<feature type="domain" description="SAM-dependent MTase RsmB/NOP-type" evidence="6">
    <location>
        <begin position="136"/>
        <end position="392"/>
    </location>
</feature>
<reference evidence="7 8" key="1">
    <citation type="submission" date="2020-08" db="EMBL/GenBank/DDBJ databases">
        <title>Genomic Encyclopedia of Type Strains, Phase IV (KMG-IV): sequencing the most valuable type-strain genomes for metagenomic binning, comparative biology and taxonomic classification.</title>
        <authorList>
            <person name="Goeker M."/>
        </authorList>
    </citation>
    <scope>NUCLEOTIDE SEQUENCE [LARGE SCALE GENOMIC DNA]</scope>
    <source>
        <strain evidence="7 8">YC6886</strain>
    </source>
</reference>
<comment type="caution">
    <text evidence="5">Lacks conserved residue(s) required for the propagation of feature annotation.</text>
</comment>
<dbReference type="GO" id="GO:0001510">
    <property type="term" value="P:RNA methylation"/>
    <property type="evidence" value="ECO:0007669"/>
    <property type="project" value="InterPro"/>
</dbReference>
<dbReference type="Proteomes" id="UP000557717">
    <property type="component" value="Unassembled WGS sequence"/>
</dbReference>
<keyword evidence="1 5" id="KW-0489">Methyltransferase</keyword>
<dbReference type="SUPFAM" id="SSF53335">
    <property type="entry name" value="S-adenosyl-L-methionine-dependent methyltransferases"/>
    <property type="match status" value="1"/>
</dbReference>
<dbReference type="InterPro" id="IPR023267">
    <property type="entry name" value="RCMT"/>
</dbReference>
<name>A0A840V0F5_9BACT</name>
<dbReference type="Gene3D" id="3.40.50.150">
    <property type="entry name" value="Vaccinia Virus protein VP39"/>
    <property type="match status" value="1"/>
</dbReference>
<organism evidence="7 8">
    <name type="scientific">Haloferula luteola</name>
    <dbReference type="NCBI Taxonomy" id="595692"/>
    <lineage>
        <taxon>Bacteria</taxon>
        <taxon>Pseudomonadati</taxon>
        <taxon>Verrucomicrobiota</taxon>
        <taxon>Verrucomicrobiia</taxon>
        <taxon>Verrucomicrobiales</taxon>
        <taxon>Verrucomicrobiaceae</taxon>
        <taxon>Haloferula</taxon>
    </lineage>
</organism>
<evidence type="ECO:0000313" key="7">
    <source>
        <dbReference type="EMBL" id="MBB5350546.1"/>
    </source>
</evidence>
<evidence type="ECO:0000256" key="1">
    <source>
        <dbReference type="ARBA" id="ARBA00022603"/>
    </source>
</evidence>
<keyword evidence="8" id="KW-1185">Reference proteome</keyword>
<keyword evidence="2 5" id="KW-0808">Transferase</keyword>
<evidence type="ECO:0000256" key="5">
    <source>
        <dbReference type="PROSITE-ProRule" id="PRU01023"/>
    </source>
</evidence>
<proteinExistence type="inferred from homology"/>
<dbReference type="EC" id="2.1.1.176" evidence="7"/>
<dbReference type="PANTHER" id="PTHR22807">
    <property type="entry name" value="NOP2 YEAST -RELATED NOL1/NOP2/FMU SUN DOMAIN-CONTAINING"/>
    <property type="match status" value="1"/>
</dbReference>
<dbReference type="GO" id="GO:0008173">
    <property type="term" value="F:RNA methyltransferase activity"/>
    <property type="evidence" value="ECO:0007669"/>
    <property type="project" value="InterPro"/>
</dbReference>
<dbReference type="InterPro" id="IPR049560">
    <property type="entry name" value="MeTrfase_RsmB-F_NOP2_cat"/>
</dbReference>
<feature type="binding site" evidence="5">
    <location>
        <position position="247"/>
    </location>
    <ligand>
        <name>S-adenosyl-L-methionine</name>
        <dbReference type="ChEBI" id="CHEBI:59789"/>
    </ligand>
</feature>
<dbReference type="AlphaFoldDB" id="A0A840V0F5"/>
<dbReference type="InterPro" id="IPR054728">
    <property type="entry name" value="RsmB-like_ferredoxin"/>
</dbReference>
<gene>
    <name evidence="7" type="ORF">HNR46_000774</name>
</gene>
<evidence type="ECO:0000256" key="2">
    <source>
        <dbReference type="ARBA" id="ARBA00022679"/>
    </source>
</evidence>
<dbReference type="Pfam" id="PF22458">
    <property type="entry name" value="RsmF-B_ferredox"/>
    <property type="match status" value="1"/>
</dbReference>
<dbReference type="EMBL" id="JACHFD010000003">
    <property type="protein sequence ID" value="MBB5350546.1"/>
    <property type="molecule type" value="Genomic_DNA"/>
</dbReference>
<accession>A0A840V0F5</accession>
<dbReference type="PANTHER" id="PTHR22807:SF53">
    <property type="entry name" value="RIBOSOMAL RNA SMALL SUBUNIT METHYLTRANSFERASE B-RELATED"/>
    <property type="match status" value="1"/>
</dbReference>
<keyword evidence="3 5" id="KW-0949">S-adenosyl-L-methionine</keyword>
<dbReference type="InterPro" id="IPR029063">
    <property type="entry name" value="SAM-dependent_MTases_sf"/>
</dbReference>
<dbReference type="PROSITE" id="PS51686">
    <property type="entry name" value="SAM_MT_RSMB_NOP"/>
    <property type="match status" value="1"/>
</dbReference>
<dbReference type="InterPro" id="IPR001678">
    <property type="entry name" value="MeTrfase_RsmB-F_NOP2_dom"/>
</dbReference>
<dbReference type="GO" id="GO:0003723">
    <property type="term" value="F:RNA binding"/>
    <property type="evidence" value="ECO:0007669"/>
    <property type="project" value="UniProtKB-UniRule"/>
</dbReference>
<dbReference type="RefSeq" id="WP_184015930.1">
    <property type="nucleotide sequence ID" value="NZ_JACHFD010000003.1"/>
</dbReference>
<evidence type="ECO:0000259" key="6">
    <source>
        <dbReference type="PROSITE" id="PS51686"/>
    </source>
</evidence>
<evidence type="ECO:0000256" key="3">
    <source>
        <dbReference type="ARBA" id="ARBA00022691"/>
    </source>
</evidence>
<comment type="similarity">
    <text evidence="5">Belongs to the class I-like SAM-binding methyltransferase superfamily. RsmB/NOP family.</text>
</comment>
<dbReference type="PRINTS" id="PR02008">
    <property type="entry name" value="RCMTFAMILY"/>
</dbReference>
<evidence type="ECO:0000313" key="8">
    <source>
        <dbReference type="Proteomes" id="UP000557717"/>
    </source>
</evidence>
<protein>
    <submittedName>
        <fullName evidence="7">16S rRNA (Cytosine967-C5)-methyltransferase</fullName>
        <ecNumber evidence="7">2.1.1.176</ecNumber>
    </submittedName>
</protein>